<reference evidence="1 2" key="1">
    <citation type="submission" date="2014-04" db="EMBL/GenBank/DDBJ databases">
        <authorList>
            <consortium name="DOE Joint Genome Institute"/>
            <person name="Kuo A."/>
            <person name="Ruytinx J."/>
            <person name="Rineau F."/>
            <person name="Colpaert J."/>
            <person name="Kohler A."/>
            <person name="Nagy L.G."/>
            <person name="Floudas D."/>
            <person name="Copeland A."/>
            <person name="Barry K.W."/>
            <person name="Cichocki N."/>
            <person name="Veneault-Fourrey C."/>
            <person name="LaButti K."/>
            <person name="Lindquist E.A."/>
            <person name="Lipzen A."/>
            <person name="Lundell T."/>
            <person name="Morin E."/>
            <person name="Murat C."/>
            <person name="Sun H."/>
            <person name="Tunlid A."/>
            <person name="Henrissat B."/>
            <person name="Grigoriev I.V."/>
            <person name="Hibbett D.S."/>
            <person name="Martin F."/>
            <person name="Nordberg H.P."/>
            <person name="Cantor M.N."/>
            <person name="Hua S.X."/>
        </authorList>
    </citation>
    <scope>NUCLEOTIDE SEQUENCE [LARGE SCALE GENOMIC DNA]</scope>
    <source>
        <strain evidence="1 2">UH-Slu-Lm8-n1</strain>
    </source>
</reference>
<gene>
    <name evidence="1" type="ORF">CY34DRAFT_386570</name>
</gene>
<dbReference type="Proteomes" id="UP000054485">
    <property type="component" value="Unassembled WGS sequence"/>
</dbReference>
<sequence length="123" mass="13799">MVRHVGSHMLRPCFLPQFLCGVASVPGRAAHHSTINRDCPRKHRIKHGNLKKKSDLYECVLLLFWHMVRVLCPDGLEWAENCKLPAVMSLHISSVRASDGEGKLTESSLSHADPFTLSSHAYQ</sequence>
<dbReference type="HOGENOM" id="CLU_2016735_0_0_1"/>
<keyword evidence="2" id="KW-1185">Reference proteome</keyword>
<name>A0A0D0AKC8_9AGAM</name>
<organism evidence="1 2">
    <name type="scientific">Suillus luteus UH-Slu-Lm8-n1</name>
    <dbReference type="NCBI Taxonomy" id="930992"/>
    <lineage>
        <taxon>Eukaryota</taxon>
        <taxon>Fungi</taxon>
        <taxon>Dikarya</taxon>
        <taxon>Basidiomycota</taxon>
        <taxon>Agaricomycotina</taxon>
        <taxon>Agaricomycetes</taxon>
        <taxon>Agaricomycetidae</taxon>
        <taxon>Boletales</taxon>
        <taxon>Suillineae</taxon>
        <taxon>Suillaceae</taxon>
        <taxon>Suillus</taxon>
    </lineage>
</organism>
<dbReference type="InParanoid" id="A0A0D0AKC8"/>
<protein>
    <submittedName>
        <fullName evidence="1">Uncharacterized protein</fullName>
    </submittedName>
</protein>
<reference evidence="2" key="2">
    <citation type="submission" date="2015-01" db="EMBL/GenBank/DDBJ databases">
        <title>Evolutionary Origins and Diversification of the Mycorrhizal Mutualists.</title>
        <authorList>
            <consortium name="DOE Joint Genome Institute"/>
            <consortium name="Mycorrhizal Genomics Consortium"/>
            <person name="Kohler A."/>
            <person name="Kuo A."/>
            <person name="Nagy L.G."/>
            <person name="Floudas D."/>
            <person name="Copeland A."/>
            <person name="Barry K.W."/>
            <person name="Cichocki N."/>
            <person name="Veneault-Fourrey C."/>
            <person name="LaButti K."/>
            <person name="Lindquist E.A."/>
            <person name="Lipzen A."/>
            <person name="Lundell T."/>
            <person name="Morin E."/>
            <person name="Murat C."/>
            <person name="Riley R."/>
            <person name="Ohm R."/>
            <person name="Sun H."/>
            <person name="Tunlid A."/>
            <person name="Henrissat B."/>
            <person name="Grigoriev I.V."/>
            <person name="Hibbett D.S."/>
            <person name="Martin F."/>
        </authorList>
    </citation>
    <scope>NUCLEOTIDE SEQUENCE [LARGE SCALE GENOMIC DNA]</scope>
    <source>
        <strain evidence="2">UH-Slu-Lm8-n1</strain>
    </source>
</reference>
<dbReference type="AlphaFoldDB" id="A0A0D0AKC8"/>
<proteinExistence type="predicted"/>
<dbReference type="EMBL" id="KN835386">
    <property type="protein sequence ID" value="KIK38559.1"/>
    <property type="molecule type" value="Genomic_DNA"/>
</dbReference>
<accession>A0A0D0AKC8</accession>
<evidence type="ECO:0000313" key="2">
    <source>
        <dbReference type="Proteomes" id="UP000054485"/>
    </source>
</evidence>
<evidence type="ECO:0000313" key="1">
    <source>
        <dbReference type="EMBL" id="KIK38559.1"/>
    </source>
</evidence>